<organism evidence="2 3">
    <name type="scientific">Dendrothele bispora (strain CBS 962.96)</name>
    <dbReference type="NCBI Taxonomy" id="1314807"/>
    <lineage>
        <taxon>Eukaryota</taxon>
        <taxon>Fungi</taxon>
        <taxon>Dikarya</taxon>
        <taxon>Basidiomycota</taxon>
        <taxon>Agaricomycotina</taxon>
        <taxon>Agaricomycetes</taxon>
        <taxon>Agaricomycetidae</taxon>
        <taxon>Agaricales</taxon>
        <taxon>Agaricales incertae sedis</taxon>
        <taxon>Dendrothele</taxon>
    </lineage>
</organism>
<keyword evidence="3" id="KW-1185">Reference proteome</keyword>
<protein>
    <submittedName>
        <fullName evidence="2">Uncharacterized protein</fullName>
    </submittedName>
</protein>
<reference evidence="2 3" key="1">
    <citation type="journal article" date="2019" name="Nat. Ecol. Evol.">
        <title>Megaphylogeny resolves global patterns of mushroom evolution.</title>
        <authorList>
            <person name="Varga T."/>
            <person name="Krizsan K."/>
            <person name="Foldi C."/>
            <person name="Dima B."/>
            <person name="Sanchez-Garcia M."/>
            <person name="Sanchez-Ramirez S."/>
            <person name="Szollosi G.J."/>
            <person name="Szarkandi J.G."/>
            <person name="Papp V."/>
            <person name="Albert L."/>
            <person name="Andreopoulos W."/>
            <person name="Angelini C."/>
            <person name="Antonin V."/>
            <person name="Barry K.W."/>
            <person name="Bougher N.L."/>
            <person name="Buchanan P."/>
            <person name="Buyck B."/>
            <person name="Bense V."/>
            <person name="Catcheside P."/>
            <person name="Chovatia M."/>
            <person name="Cooper J."/>
            <person name="Damon W."/>
            <person name="Desjardin D."/>
            <person name="Finy P."/>
            <person name="Geml J."/>
            <person name="Haridas S."/>
            <person name="Hughes K."/>
            <person name="Justo A."/>
            <person name="Karasinski D."/>
            <person name="Kautmanova I."/>
            <person name="Kiss B."/>
            <person name="Kocsube S."/>
            <person name="Kotiranta H."/>
            <person name="LaButti K.M."/>
            <person name="Lechner B.E."/>
            <person name="Liimatainen K."/>
            <person name="Lipzen A."/>
            <person name="Lukacs Z."/>
            <person name="Mihaltcheva S."/>
            <person name="Morgado L.N."/>
            <person name="Niskanen T."/>
            <person name="Noordeloos M.E."/>
            <person name="Ohm R.A."/>
            <person name="Ortiz-Santana B."/>
            <person name="Ovrebo C."/>
            <person name="Racz N."/>
            <person name="Riley R."/>
            <person name="Savchenko A."/>
            <person name="Shiryaev A."/>
            <person name="Soop K."/>
            <person name="Spirin V."/>
            <person name="Szebenyi C."/>
            <person name="Tomsovsky M."/>
            <person name="Tulloss R.E."/>
            <person name="Uehling J."/>
            <person name="Grigoriev I.V."/>
            <person name="Vagvolgyi C."/>
            <person name="Papp T."/>
            <person name="Martin F.M."/>
            <person name="Miettinen O."/>
            <person name="Hibbett D.S."/>
            <person name="Nagy L.G."/>
        </authorList>
    </citation>
    <scope>NUCLEOTIDE SEQUENCE [LARGE SCALE GENOMIC DNA]</scope>
    <source>
        <strain evidence="2 3">CBS 962.96</strain>
    </source>
</reference>
<proteinExistence type="predicted"/>
<gene>
    <name evidence="2" type="ORF">K435DRAFT_805857</name>
</gene>
<name>A0A4V4HD33_DENBC</name>
<dbReference type="EMBL" id="ML179544">
    <property type="protein sequence ID" value="THU85475.1"/>
    <property type="molecule type" value="Genomic_DNA"/>
</dbReference>
<evidence type="ECO:0000313" key="2">
    <source>
        <dbReference type="EMBL" id="THU85475.1"/>
    </source>
</evidence>
<evidence type="ECO:0000313" key="3">
    <source>
        <dbReference type="Proteomes" id="UP000297245"/>
    </source>
</evidence>
<feature type="transmembrane region" description="Helical" evidence="1">
    <location>
        <begin position="37"/>
        <end position="61"/>
    </location>
</feature>
<dbReference type="Proteomes" id="UP000297245">
    <property type="component" value="Unassembled WGS sequence"/>
</dbReference>
<accession>A0A4V4HD33</accession>
<keyword evidence="1" id="KW-0812">Transmembrane</keyword>
<keyword evidence="1" id="KW-1133">Transmembrane helix</keyword>
<dbReference type="AlphaFoldDB" id="A0A4V4HD33"/>
<keyword evidence="1" id="KW-0472">Membrane</keyword>
<sequence length="171" mass="18941">MFKTSSQFPTSSFFFLTPIIPSKFSLTSHLLRAYMSFVIMIAVTVGTWGVFWVLLHCWVIMITSSGSLEMDNWPSNSINQSTPEVIPRLSQDCPRTISGLSQDCPRTIPGLSQDCLRTTPGLSQDYSRTTPGLSEATKRLLKGARDFWSKGAGAMAPLTAMVQQECQGRPR</sequence>
<evidence type="ECO:0000256" key="1">
    <source>
        <dbReference type="SAM" id="Phobius"/>
    </source>
</evidence>
<dbReference type="OrthoDB" id="10660710at2759"/>